<dbReference type="FunFam" id="3.40.50.300:FF:000011">
    <property type="entry name" value="Putative ABC transporter ATP-binding component"/>
    <property type="match status" value="1"/>
</dbReference>
<keyword evidence="1" id="KW-0677">Repeat</keyword>
<evidence type="ECO:0000256" key="3">
    <source>
        <dbReference type="ARBA" id="ARBA00022840"/>
    </source>
</evidence>
<evidence type="ECO:0000256" key="6">
    <source>
        <dbReference type="SAM" id="Coils"/>
    </source>
</evidence>
<reference evidence="8" key="1">
    <citation type="submission" date="2020-10" db="EMBL/GenBank/DDBJ databases">
        <authorList>
            <person name="Gilroy R."/>
        </authorList>
    </citation>
    <scope>NUCLEOTIDE SEQUENCE</scope>
    <source>
        <strain evidence="8">B2-22910</strain>
    </source>
</reference>
<dbReference type="InterPro" id="IPR003593">
    <property type="entry name" value="AAA+_ATPase"/>
</dbReference>
<feature type="domain" description="ABC transporter" evidence="7">
    <location>
        <begin position="328"/>
        <end position="542"/>
    </location>
</feature>
<dbReference type="GO" id="GO:0016887">
    <property type="term" value="F:ATP hydrolysis activity"/>
    <property type="evidence" value="ECO:0007669"/>
    <property type="project" value="InterPro"/>
</dbReference>
<evidence type="ECO:0000256" key="4">
    <source>
        <dbReference type="ARBA" id="ARBA00061551"/>
    </source>
</evidence>
<dbReference type="InterPro" id="IPR027417">
    <property type="entry name" value="P-loop_NTPase"/>
</dbReference>
<dbReference type="EMBL" id="JADIMB010000095">
    <property type="protein sequence ID" value="MBO8471445.1"/>
    <property type="molecule type" value="Genomic_DNA"/>
</dbReference>
<dbReference type="InterPro" id="IPR003439">
    <property type="entry name" value="ABC_transporter-like_ATP-bd"/>
</dbReference>
<dbReference type="PANTHER" id="PTHR42855">
    <property type="entry name" value="ABC TRANSPORTER ATP-BINDING SUBUNIT"/>
    <property type="match status" value="1"/>
</dbReference>
<dbReference type="SUPFAM" id="SSF52540">
    <property type="entry name" value="P-loop containing nucleoside triphosphate hydrolases"/>
    <property type="match status" value="2"/>
</dbReference>
<dbReference type="NCBIfam" id="NF000355">
    <property type="entry name" value="ribo_prot_ABC_F"/>
    <property type="match status" value="1"/>
</dbReference>
<reference evidence="8" key="2">
    <citation type="journal article" date="2021" name="PeerJ">
        <title>Extensive microbial diversity within the chicken gut microbiome revealed by metagenomics and culture.</title>
        <authorList>
            <person name="Gilroy R."/>
            <person name="Ravi A."/>
            <person name="Getino M."/>
            <person name="Pursley I."/>
            <person name="Horton D.L."/>
            <person name="Alikhan N.F."/>
            <person name="Baker D."/>
            <person name="Gharbi K."/>
            <person name="Hall N."/>
            <person name="Watson M."/>
            <person name="Adriaenssens E.M."/>
            <person name="Foster-Nyarko E."/>
            <person name="Jarju S."/>
            <person name="Secka A."/>
            <person name="Antonio M."/>
            <person name="Oren A."/>
            <person name="Chaudhuri R.R."/>
            <person name="La Ragione R."/>
            <person name="Hildebrand F."/>
            <person name="Pallen M.J."/>
        </authorList>
    </citation>
    <scope>NUCLEOTIDE SEQUENCE</scope>
    <source>
        <strain evidence="8">B2-22910</strain>
    </source>
</reference>
<evidence type="ECO:0000313" key="8">
    <source>
        <dbReference type="EMBL" id="MBO8471445.1"/>
    </source>
</evidence>
<sequence>MISINNLTVSYGGFTLLNDINFHISENDKIGLVGKNGAGKSTILKLICGLQTPTSGKIAVPSGLKIGYLPQIMEHHKGRSVIDETMTAFADMYAQEEELDNITKELSEREDYESQEYRRLIERMNEINDSLSFTRSESPRVQAEKTLLGLGFKFEELDRATETFSQGWNMRIELAKILLSKPDVLLLDEPTNHLDIESIEWLEGYLKDYRGSLVLISHDRKFLDSITNRTVEIMLGRIHDYKVPYSKYLELRKERISQQKAAYENQQRMIEKSEEFIERFRYKPTKSNQVQSRIKQLEKLERIEVDEEDNSALAVKFPPAPRSGDIAFKATDLKVGYGSKVVFSGADIEVRRGEKVALVGRNGEGKTTLMRVIMGELEPMSGEAKTGHNVSIGYYAQNQEDILDKNDTVFGTLDRIATGDIRTKLRDILAAFLFKGEDIDKKVAVLSGGERARLAMAKLMLKPYNLLALDEPTNHMDIKSKDILKQALKKYDGTLIVVSHDRDFLDGLVDKLYEFRDGMVKEHLGTVAEFLERRKIENLNELERHLKPQSVQKPAEVQEKKTVSQQEYQARKFISKEERKRKNRIQFLEKSISDIETKMKGIEARLQSPTPDDDIMDLTREYLELKRDLDAKTDEWVALGSEDETSACQ</sequence>
<dbReference type="PROSITE" id="PS00211">
    <property type="entry name" value="ABC_TRANSPORTER_1"/>
    <property type="match status" value="1"/>
</dbReference>
<feature type="domain" description="ABC transporter" evidence="7">
    <location>
        <begin position="2"/>
        <end position="260"/>
    </location>
</feature>
<evidence type="ECO:0000256" key="2">
    <source>
        <dbReference type="ARBA" id="ARBA00022741"/>
    </source>
</evidence>
<keyword evidence="6" id="KW-0175">Coiled coil</keyword>
<evidence type="ECO:0000313" key="9">
    <source>
        <dbReference type="Proteomes" id="UP000823603"/>
    </source>
</evidence>
<dbReference type="Proteomes" id="UP000823603">
    <property type="component" value="Unassembled WGS sequence"/>
</dbReference>
<dbReference type="PROSITE" id="PS50893">
    <property type="entry name" value="ABC_TRANSPORTER_2"/>
    <property type="match status" value="2"/>
</dbReference>
<dbReference type="SMART" id="SM00382">
    <property type="entry name" value="AAA"/>
    <property type="match status" value="2"/>
</dbReference>
<comment type="caution">
    <text evidence="8">The sequence shown here is derived from an EMBL/GenBank/DDBJ whole genome shotgun (WGS) entry which is preliminary data.</text>
</comment>
<evidence type="ECO:0000259" key="7">
    <source>
        <dbReference type="PROSITE" id="PS50893"/>
    </source>
</evidence>
<dbReference type="InterPro" id="IPR017871">
    <property type="entry name" value="ABC_transporter-like_CS"/>
</dbReference>
<keyword evidence="3 8" id="KW-0067">ATP-binding</keyword>
<protein>
    <recommendedName>
        <fullName evidence="5">Probable ATP-binding protein YbiT</fullName>
    </recommendedName>
</protein>
<dbReference type="PANTHER" id="PTHR42855:SF2">
    <property type="entry name" value="DRUG RESISTANCE ABC TRANSPORTER,ATP-BINDING PROTEIN"/>
    <property type="match status" value="1"/>
</dbReference>
<comment type="similarity">
    <text evidence="4">Belongs to the ABC transporter superfamily. ABCF family. YbiT subfamily.</text>
</comment>
<dbReference type="Gene3D" id="3.40.50.300">
    <property type="entry name" value="P-loop containing nucleotide triphosphate hydrolases"/>
    <property type="match status" value="2"/>
</dbReference>
<dbReference type="GO" id="GO:0003677">
    <property type="term" value="F:DNA binding"/>
    <property type="evidence" value="ECO:0007669"/>
    <property type="project" value="InterPro"/>
</dbReference>
<keyword evidence="2" id="KW-0547">Nucleotide-binding</keyword>
<dbReference type="Pfam" id="PF16326">
    <property type="entry name" value="ABC_tran_CTD"/>
    <property type="match status" value="1"/>
</dbReference>
<evidence type="ECO:0000256" key="5">
    <source>
        <dbReference type="ARBA" id="ARBA00074044"/>
    </source>
</evidence>
<organism evidence="8 9">
    <name type="scientific">Candidatus Cryptobacteroides faecavium</name>
    <dbReference type="NCBI Taxonomy" id="2840762"/>
    <lineage>
        <taxon>Bacteria</taxon>
        <taxon>Pseudomonadati</taxon>
        <taxon>Bacteroidota</taxon>
        <taxon>Bacteroidia</taxon>
        <taxon>Bacteroidales</taxon>
        <taxon>Candidatus Cryptobacteroides</taxon>
    </lineage>
</organism>
<feature type="coiled-coil region" evidence="6">
    <location>
        <begin position="585"/>
        <end position="635"/>
    </location>
</feature>
<dbReference type="CDD" id="cd03221">
    <property type="entry name" value="ABCF_EF-3"/>
    <property type="match status" value="2"/>
</dbReference>
<evidence type="ECO:0000256" key="1">
    <source>
        <dbReference type="ARBA" id="ARBA00022737"/>
    </source>
</evidence>
<dbReference type="Pfam" id="PF00005">
    <property type="entry name" value="ABC_tran"/>
    <property type="match status" value="2"/>
</dbReference>
<accession>A0A9D9IFW1</accession>
<proteinExistence type="inferred from homology"/>
<dbReference type="Pfam" id="PF12848">
    <property type="entry name" value="ABC_tran_Xtn"/>
    <property type="match status" value="1"/>
</dbReference>
<gene>
    <name evidence="8" type="ORF">IAB82_06580</name>
</gene>
<dbReference type="FunFam" id="3.40.50.300:FF:000070">
    <property type="entry name" value="Putative ABC transporter ATP-binding component"/>
    <property type="match status" value="1"/>
</dbReference>
<dbReference type="InterPro" id="IPR032781">
    <property type="entry name" value="ABC_tran_Xtn"/>
</dbReference>
<dbReference type="InterPro" id="IPR051309">
    <property type="entry name" value="ABCF_ATPase"/>
</dbReference>
<dbReference type="GO" id="GO:0005524">
    <property type="term" value="F:ATP binding"/>
    <property type="evidence" value="ECO:0007669"/>
    <property type="project" value="UniProtKB-KW"/>
</dbReference>
<name>A0A9D9IFW1_9BACT</name>
<dbReference type="InterPro" id="IPR032524">
    <property type="entry name" value="ABC_tran_C"/>
</dbReference>
<dbReference type="AlphaFoldDB" id="A0A9D9IFW1"/>